<evidence type="ECO:0000256" key="2">
    <source>
        <dbReference type="ARBA" id="ARBA00022692"/>
    </source>
</evidence>
<protein>
    <recommendedName>
        <fullName evidence="6">Methylamine utilisation protein MauE domain-containing protein</fullName>
    </recommendedName>
</protein>
<evidence type="ECO:0000259" key="6">
    <source>
        <dbReference type="Pfam" id="PF07291"/>
    </source>
</evidence>
<evidence type="ECO:0000256" key="4">
    <source>
        <dbReference type="ARBA" id="ARBA00023136"/>
    </source>
</evidence>
<feature type="transmembrane region" description="Helical" evidence="5">
    <location>
        <begin position="53"/>
        <end position="71"/>
    </location>
</feature>
<comment type="subcellular location">
    <subcellularLocation>
        <location evidence="1">Membrane</location>
        <topology evidence="1">Multi-pass membrane protein</topology>
    </subcellularLocation>
</comment>
<dbReference type="AlphaFoldDB" id="A0A8J3U9C0"/>
<evidence type="ECO:0000256" key="5">
    <source>
        <dbReference type="SAM" id="Phobius"/>
    </source>
</evidence>
<dbReference type="EMBL" id="BOOP01000030">
    <property type="protein sequence ID" value="GII41128.1"/>
    <property type="molecule type" value="Genomic_DNA"/>
</dbReference>
<gene>
    <name evidence="7" type="ORF">Pph01_61310</name>
</gene>
<keyword evidence="2 5" id="KW-0812">Transmembrane</keyword>
<sequence length="272" mass="28938">MLSTIAAAALPILIAMLLLGGVAKLFMAGSDAEPGGLGRLGPAVLAPPRFRKAAMIGCALGELGLIGVLLLLPDHAVARWMPVAFFTVATYVLWDLRRRRPDVGCGCFGEVSAAPIGMRSIGRAAVLAGAAVIVAVESPGLAALSSWSWMTTAWLAGGVTLLLLLSTEIEETTSRLRHRAPCEQRAIPAKRALSRLQSSTAWRSHAPVLMSDEPADTWRELCWRFFVFPAQDGADVVFAVYLSGRRPAVKSAIVNADGQPITPLRESMRVSA</sequence>
<keyword evidence="4 5" id="KW-0472">Membrane</keyword>
<keyword evidence="3 5" id="KW-1133">Transmembrane helix</keyword>
<reference evidence="7 8" key="1">
    <citation type="submission" date="2021-01" db="EMBL/GenBank/DDBJ databases">
        <title>Whole genome shotgun sequence of Planotetraspora phitsanulokensis NBRC 104273.</title>
        <authorList>
            <person name="Komaki H."/>
            <person name="Tamura T."/>
        </authorList>
    </citation>
    <scope>NUCLEOTIDE SEQUENCE [LARGE SCALE GENOMIC DNA]</scope>
    <source>
        <strain evidence="7 8">NBRC 104273</strain>
    </source>
</reference>
<keyword evidence="8" id="KW-1185">Reference proteome</keyword>
<dbReference type="GO" id="GO:0030416">
    <property type="term" value="P:methylamine metabolic process"/>
    <property type="evidence" value="ECO:0007669"/>
    <property type="project" value="InterPro"/>
</dbReference>
<name>A0A8J3U9C0_9ACTN</name>
<dbReference type="Pfam" id="PF07291">
    <property type="entry name" value="MauE"/>
    <property type="match status" value="1"/>
</dbReference>
<dbReference type="InterPro" id="IPR009908">
    <property type="entry name" value="Methylamine_util_MauE"/>
</dbReference>
<feature type="transmembrane region" description="Helical" evidence="5">
    <location>
        <begin position="149"/>
        <end position="169"/>
    </location>
</feature>
<evidence type="ECO:0000256" key="3">
    <source>
        <dbReference type="ARBA" id="ARBA00022989"/>
    </source>
</evidence>
<dbReference type="UniPathway" id="UPA00895"/>
<proteinExistence type="predicted"/>
<evidence type="ECO:0000256" key="1">
    <source>
        <dbReference type="ARBA" id="ARBA00004141"/>
    </source>
</evidence>
<dbReference type="GO" id="GO:0016020">
    <property type="term" value="C:membrane"/>
    <property type="evidence" value="ECO:0007669"/>
    <property type="project" value="UniProtKB-SubCell"/>
</dbReference>
<organism evidence="7 8">
    <name type="scientific">Planotetraspora phitsanulokensis</name>
    <dbReference type="NCBI Taxonomy" id="575192"/>
    <lineage>
        <taxon>Bacteria</taxon>
        <taxon>Bacillati</taxon>
        <taxon>Actinomycetota</taxon>
        <taxon>Actinomycetes</taxon>
        <taxon>Streptosporangiales</taxon>
        <taxon>Streptosporangiaceae</taxon>
        <taxon>Planotetraspora</taxon>
    </lineage>
</organism>
<comment type="caution">
    <text evidence="7">The sequence shown here is derived from an EMBL/GenBank/DDBJ whole genome shotgun (WGS) entry which is preliminary data.</text>
</comment>
<evidence type="ECO:0000313" key="8">
    <source>
        <dbReference type="Proteomes" id="UP000622547"/>
    </source>
</evidence>
<accession>A0A8J3U9C0</accession>
<feature type="domain" description="Methylamine utilisation protein MauE" evidence="6">
    <location>
        <begin position="5"/>
        <end position="134"/>
    </location>
</feature>
<feature type="transmembrane region" description="Helical" evidence="5">
    <location>
        <begin position="6"/>
        <end position="27"/>
    </location>
</feature>
<evidence type="ECO:0000313" key="7">
    <source>
        <dbReference type="EMBL" id="GII41128.1"/>
    </source>
</evidence>
<feature type="transmembrane region" description="Helical" evidence="5">
    <location>
        <begin position="124"/>
        <end position="143"/>
    </location>
</feature>
<dbReference type="RefSeq" id="WP_204076598.1">
    <property type="nucleotide sequence ID" value="NZ_BAABHI010000042.1"/>
</dbReference>
<dbReference type="Proteomes" id="UP000622547">
    <property type="component" value="Unassembled WGS sequence"/>
</dbReference>